<proteinExistence type="predicted"/>
<reference evidence="1 3" key="1">
    <citation type="submission" date="2016-10" db="EMBL/GenBank/DDBJ databases">
        <authorList>
            <person name="de Groot N.N."/>
        </authorList>
    </citation>
    <scope>NUCLEOTIDE SEQUENCE [LARGE SCALE GENOMIC DNA]</scope>
    <source>
        <strain evidence="1 3">CGMCC 1.8712</strain>
    </source>
</reference>
<name>A0A1H3ZW63_9EURY</name>
<gene>
    <name evidence="1" type="ORF">SAMN04488065_2484</name>
    <name evidence="2" type="ORF">SAMN04488065_2578</name>
</gene>
<dbReference type="InterPro" id="IPR055980">
    <property type="entry name" value="DUF7558"/>
</dbReference>
<protein>
    <submittedName>
        <fullName evidence="1">Uncharacterized protein</fullName>
    </submittedName>
</protein>
<evidence type="ECO:0000313" key="1">
    <source>
        <dbReference type="EMBL" id="SEA27534.1"/>
    </source>
</evidence>
<dbReference type="Pfam" id="PF24439">
    <property type="entry name" value="DUF7558"/>
    <property type="match status" value="1"/>
</dbReference>
<evidence type="ECO:0000313" key="2">
    <source>
        <dbReference type="EMBL" id="SEA29536.1"/>
    </source>
</evidence>
<sequence>MMQQTLAGCAFCEAPPGTETGIAYTWGKEEQVSHPICVDCAIQETANPDERDHYACDSCGLVVDALAALTRFRIELGHLEGPIQVCARCSPGGPATYWTRDLDTHIVSD</sequence>
<dbReference type="Proteomes" id="UP000236755">
    <property type="component" value="Unassembled WGS sequence"/>
</dbReference>
<dbReference type="EMBL" id="FNQT01000004">
    <property type="protein sequence ID" value="SEA27534.1"/>
    <property type="molecule type" value="Genomic_DNA"/>
</dbReference>
<accession>A0A1H3ZW63</accession>
<organism evidence="1 3">
    <name type="scientific">Haloplanus vescus</name>
    <dbReference type="NCBI Taxonomy" id="555874"/>
    <lineage>
        <taxon>Archaea</taxon>
        <taxon>Methanobacteriati</taxon>
        <taxon>Methanobacteriota</taxon>
        <taxon>Stenosarchaea group</taxon>
        <taxon>Halobacteria</taxon>
        <taxon>Halobacteriales</taxon>
        <taxon>Haloferacaceae</taxon>
        <taxon>Haloplanus</taxon>
    </lineage>
</organism>
<dbReference type="AlphaFoldDB" id="A0A1H3ZW63"/>
<dbReference type="STRING" id="555874.SAMN04488065_2484"/>
<dbReference type="EMBL" id="FNQT01000004">
    <property type="protein sequence ID" value="SEA29536.1"/>
    <property type="molecule type" value="Genomic_DNA"/>
</dbReference>
<evidence type="ECO:0000313" key="3">
    <source>
        <dbReference type="Proteomes" id="UP000236755"/>
    </source>
</evidence>
<keyword evidence="3" id="KW-1185">Reference proteome</keyword>